<dbReference type="EMBL" id="UGPP01000001">
    <property type="protein sequence ID" value="STY70435.1"/>
    <property type="molecule type" value="Genomic_DNA"/>
</dbReference>
<evidence type="ECO:0000313" key="2">
    <source>
        <dbReference type="EMBL" id="STY91774.1"/>
    </source>
</evidence>
<evidence type="ECO:0000313" key="1">
    <source>
        <dbReference type="EMBL" id="STY70435.1"/>
    </source>
</evidence>
<dbReference type="Proteomes" id="UP000255234">
    <property type="component" value="Unassembled WGS sequence"/>
</dbReference>
<gene>
    <name evidence="1" type="ORF">NCTC10571_00572</name>
    <name evidence="2" type="ORF">NCTC10571_02595</name>
</gene>
<dbReference type="EMBL" id="UGPP01000002">
    <property type="protein sequence ID" value="STY91774.1"/>
    <property type="molecule type" value="Genomic_DNA"/>
</dbReference>
<protein>
    <submittedName>
        <fullName evidence="1">Uncharacterized protein</fullName>
    </submittedName>
</protein>
<name>A0A378NRJ1_9FIRM</name>
<dbReference type="AlphaFoldDB" id="A0A378NRJ1"/>
<dbReference type="RefSeq" id="WP_181805606.1">
    <property type="nucleotide sequence ID" value="NZ_UGPP01000001.1"/>
</dbReference>
<sequence length="49" mass="5987">MEFRNSFDSAFGTVKYDLYDKRNEMQNEMMKRTWRMDSSISGYIEKEGY</sequence>
<organism evidence="1 3">
    <name type="scientific">Megamonas hypermegale</name>
    <dbReference type="NCBI Taxonomy" id="158847"/>
    <lineage>
        <taxon>Bacteria</taxon>
        <taxon>Bacillati</taxon>
        <taxon>Bacillota</taxon>
        <taxon>Negativicutes</taxon>
        <taxon>Selenomonadales</taxon>
        <taxon>Selenomonadaceae</taxon>
        <taxon>Megamonas</taxon>
    </lineage>
</organism>
<reference evidence="1 3" key="1">
    <citation type="submission" date="2018-06" db="EMBL/GenBank/DDBJ databases">
        <authorList>
            <consortium name="Pathogen Informatics"/>
            <person name="Doyle S."/>
        </authorList>
    </citation>
    <scope>NUCLEOTIDE SEQUENCE [LARGE SCALE GENOMIC DNA]</scope>
    <source>
        <strain evidence="1 3">NCTC10571</strain>
    </source>
</reference>
<evidence type="ECO:0000313" key="3">
    <source>
        <dbReference type="Proteomes" id="UP000255234"/>
    </source>
</evidence>
<accession>A0A378NRJ1</accession>
<proteinExistence type="predicted"/>